<dbReference type="PANTHER" id="PTHR43393">
    <property type="entry name" value="CYTOKININ RIBOSIDE 5'-MONOPHOSPHATE PHOSPHORIBOHYDROLASE"/>
    <property type="match status" value="1"/>
</dbReference>
<name>A0ABD3PIE5_9STRA</name>
<evidence type="ECO:0000313" key="2">
    <source>
        <dbReference type="Proteomes" id="UP001530400"/>
    </source>
</evidence>
<evidence type="ECO:0000313" key="1">
    <source>
        <dbReference type="EMBL" id="KAL3787496.1"/>
    </source>
</evidence>
<accession>A0ABD3PIE5</accession>
<gene>
    <name evidence="1" type="ORF">ACHAWO_003446</name>
</gene>
<dbReference type="SUPFAM" id="SSF102405">
    <property type="entry name" value="MCP/YpsA-like"/>
    <property type="match status" value="2"/>
</dbReference>
<organism evidence="1 2">
    <name type="scientific">Cyclotella atomus</name>
    <dbReference type="NCBI Taxonomy" id="382360"/>
    <lineage>
        <taxon>Eukaryota</taxon>
        <taxon>Sar</taxon>
        <taxon>Stramenopiles</taxon>
        <taxon>Ochrophyta</taxon>
        <taxon>Bacillariophyta</taxon>
        <taxon>Coscinodiscophyceae</taxon>
        <taxon>Thalassiosirophycidae</taxon>
        <taxon>Stephanodiscales</taxon>
        <taxon>Stephanodiscaceae</taxon>
        <taxon>Cyclotella</taxon>
    </lineage>
</organism>
<dbReference type="Proteomes" id="UP001530400">
    <property type="component" value="Unassembled WGS sequence"/>
</dbReference>
<dbReference type="Pfam" id="PF03641">
    <property type="entry name" value="Lysine_decarbox"/>
    <property type="match status" value="1"/>
</dbReference>
<dbReference type="InterPro" id="IPR052341">
    <property type="entry name" value="LOG_family_nucleotidases"/>
</dbReference>
<comment type="caution">
    <text evidence="1">The sequence shown here is derived from an EMBL/GenBank/DDBJ whole genome shotgun (WGS) entry which is preliminary data.</text>
</comment>
<reference evidence="1 2" key="1">
    <citation type="submission" date="2024-10" db="EMBL/GenBank/DDBJ databases">
        <title>Updated reference genomes for cyclostephanoid diatoms.</title>
        <authorList>
            <person name="Roberts W.R."/>
            <person name="Alverson A.J."/>
        </authorList>
    </citation>
    <scope>NUCLEOTIDE SEQUENCE [LARGE SCALE GENOMIC DNA]</scope>
    <source>
        <strain evidence="1 2">AJA010-31</strain>
    </source>
</reference>
<dbReference type="InterPro" id="IPR031100">
    <property type="entry name" value="LOG_fam"/>
</dbReference>
<proteinExistence type="predicted"/>
<dbReference type="PANTHER" id="PTHR43393:SF3">
    <property type="entry name" value="LYSINE DECARBOXYLASE-LIKE PROTEIN"/>
    <property type="match status" value="1"/>
</dbReference>
<sequence length="486" mass="54061">MNDHDSRHNKAAIKRWHNAYQRALITLHSNNGVVRIFESLVGSPPVPSDNSSSSAYQVYIALLSDLQRMQDFDSRYPLAVVAFGSARLTKEDRYYVLARDVGKGLADRGYLVRTGAGPGIMDAVPEGWKSVVVGGGSDGSCLKEKTQGIRIELPFEQAISASIDTKTMMSTFSIRRTALIWNSRAIAVFPGGMGTINELFEAWVGACDGKVVCPIAVVPNSFYKPLLDSIEHVAVEERKLIKASDFHLVLNAGENVDEAVQLLIQPMRYKDSGTQFTLREKLIYLRHELGRGITAVSRLDPAVIVMGSDGDCLSESDREVQFLSDLTTSLLNKTSFGIRLGVAGMIHNVVTKTAQRHHNRIQRILMTEAMGFIEADAYFESRSAHCETLLCNAKAAVFFPSDLPALNVLFALVCEIQTRRRRRMHVFLVGREYWQPIFDGLAKTLKGEYDGQYIKHTDMNIMTVIGTTQHDLNMVMEAINAHEEDS</sequence>
<dbReference type="EMBL" id="JALLPJ020000609">
    <property type="protein sequence ID" value="KAL3787496.1"/>
    <property type="molecule type" value="Genomic_DNA"/>
</dbReference>
<evidence type="ECO:0008006" key="3">
    <source>
        <dbReference type="Google" id="ProtNLM"/>
    </source>
</evidence>
<dbReference type="AlphaFoldDB" id="A0ABD3PIE5"/>
<dbReference type="Gene3D" id="3.40.50.450">
    <property type="match status" value="2"/>
</dbReference>
<protein>
    <recommendedName>
        <fullName evidence="3">AMP nucleosidase</fullName>
    </recommendedName>
</protein>
<keyword evidence="2" id="KW-1185">Reference proteome</keyword>